<keyword evidence="3" id="KW-0808">Transferase</keyword>
<dbReference type="InterPro" id="IPR028098">
    <property type="entry name" value="Glyco_trans_4-like_N"/>
</dbReference>
<organism evidence="3 4">
    <name type="scientific">Trinickia violacea</name>
    <dbReference type="NCBI Taxonomy" id="2571746"/>
    <lineage>
        <taxon>Bacteria</taxon>
        <taxon>Pseudomonadati</taxon>
        <taxon>Pseudomonadota</taxon>
        <taxon>Betaproteobacteria</taxon>
        <taxon>Burkholderiales</taxon>
        <taxon>Burkholderiaceae</taxon>
        <taxon>Trinickia</taxon>
    </lineage>
</organism>
<dbReference type="Pfam" id="PF00534">
    <property type="entry name" value="Glycos_transf_1"/>
    <property type="match status" value="1"/>
</dbReference>
<gene>
    <name evidence="3" type="ORF">FAZ95_17825</name>
</gene>
<dbReference type="PANTHER" id="PTHR45947">
    <property type="entry name" value="SULFOQUINOVOSYL TRANSFERASE SQD2"/>
    <property type="match status" value="1"/>
</dbReference>
<dbReference type="EMBL" id="CP040077">
    <property type="protein sequence ID" value="QCP50847.1"/>
    <property type="molecule type" value="Genomic_DNA"/>
</dbReference>
<name>A0A4P8IS23_9BURK</name>
<dbReference type="RefSeq" id="WP_137333657.1">
    <property type="nucleotide sequence ID" value="NZ_CP040077.1"/>
</dbReference>
<dbReference type="GO" id="GO:0016757">
    <property type="term" value="F:glycosyltransferase activity"/>
    <property type="evidence" value="ECO:0007669"/>
    <property type="project" value="InterPro"/>
</dbReference>
<proteinExistence type="predicted"/>
<protein>
    <submittedName>
        <fullName evidence="3">Glycosyltransferase family 4 protein</fullName>
    </submittedName>
</protein>
<dbReference type="InterPro" id="IPR050194">
    <property type="entry name" value="Glycosyltransferase_grp1"/>
</dbReference>
<reference evidence="3 4" key="1">
    <citation type="submission" date="2019-05" db="EMBL/GenBank/DDBJ databases">
        <title>Burkholderia sp. DHOD12, isolated from subtropical forest soil.</title>
        <authorList>
            <person name="Gao Z.-H."/>
            <person name="Qiu L.-H."/>
        </authorList>
    </citation>
    <scope>NUCLEOTIDE SEQUENCE [LARGE SCALE GENOMIC DNA]</scope>
    <source>
        <strain evidence="3 4">DHOD12</strain>
    </source>
</reference>
<feature type="domain" description="Glycosyl transferase family 1" evidence="1">
    <location>
        <begin position="183"/>
        <end position="328"/>
    </location>
</feature>
<dbReference type="Proteomes" id="UP000298656">
    <property type="component" value="Chromosome 1"/>
</dbReference>
<evidence type="ECO:0000313" key="4">
    <source>
        <dbReference type="Proteomes" id="UP000298656"/>
    </source>
</evidence>
<evidence type="ECO:0000259" key="1">
    <source>
        <dbReference type="Pfam" id="PF00534"/>
    </source>
</evidence>
<keyword evidence="4" id="KW-1185">Reference proteome</keyword>
<dbReference type="KEGG" id="tvl:FAZ95_17825"/>
<dbReference type="OrthoDB" id="8994075at2"/>
<dbReference type="AlphaFoldDB" id="A0A4P8IS23"/>
<dbReference type="Gene3D" id="3.40.50.2000">
    <property type="entry name" value="Glycogen Phosphorylase B"/>
    <property type="match status" value="2"/>
</dbReference>
<dbReference type="CDD" id="cd03801">
    <property type="entry name" value="GT4_PimA-like"/>
    <property type="match status" value="1"/>
</dbReference>
<dbReference type="InterPro" id="IPR001296">
    <property type="entry name" value="Glyco_trans_1"/>
</dbReference>
<evidence type="ECO:0000259" key="2">
    <source>
        <dbReference type="Pfam" id="PF13439"/>
    </source>
</evidence>
<dbReference type="SUPFAM" id="SSF53756">
    <property type="entry name" value="UDP-Glycosyltransferase/glycogen phosphorylase"/>
    <property type="match status" value="1"/>
</dbReference>
<evidence type="ECO:0000313" key="3">
    <source>
        <dbReference type="EMBL" id="QCP50847.1"/>
    </source>
</evidence>
<sequence length="362" mass="39478">MRILQLVLAPRLSGAEMLAKGIAIGHQRSGHSVCLASLLPQHSDFEPLSRELAAQGVTCLFPTRTHARIGRLLFLYRAIRQFKPDIIFAHSTIPALYVRALPLSVPIVWVMHSGVNDFKDNVLQRAERVLSSRAKVVIGVSQKNVDDYLKEIGEHPSLVVVPNGVDTSPFATVMGRMPARSPANDSKRIVQIGRYIREKNHLDTVRAFKRVLEFEPDARLLLCGVIEDVAYHAEVVSLVNELGIGSRVEVAGPRSNVAEILCASSAFAMPSSFEAHSIGFLEALASEIPVVANAIPAFSFAGSFPSVRLVDTTDAEVYGRALAEALQQPRAVRPLAGLTLQDTADRYLAIARQVLGLRVGLR</sequence>
<dbReference type="PANTHER" id="PTHR45947:SF3">
    <property type="entry name" value="SULFOQUINOVOSYL TRANSFERASE SQD2"/>
    <property type="match status" value="1"/>
</dbReference>
<dbReference type="Pfam" id="PF13439">
    <property type="entry name" value="Glyco_transf_4"/>
    <property type="match status" value="1"/>
</dbReference>
<feature type="domain" description="Glycosyltransferase subfamily 4-like N-terminal" evidence="2">
    <location>
        <begin position="13"/>
        <end position="168"/>
    </location>
</feature>
<accession>A0A4P8IS23</accession>